<evidence type="ECO:0000313" key="1">
    <source>
        <dbReference type="EMBL" id="SFN43609.1"/>
    </source>
</evidence>
<reference evidence="2" key="1">
    <citation type="submission" date="2016-10" db="EMBL/GenBank/DDBJ databases">
        <authorList>
            <person name="Varghese N."/>
            <person name="Submissions S."/>
        </authorList>
    </citation>
    <scope>NUCLEOTIDE SEQUENCE [LARGE SCALE GENOMIC DNA]</scope>
    <source>
        <strain evidence="2">DSM 25575</strain>
    </source>
</reference>
<evidence type="ECO:0000313" key="2">
    <source>
        <dbReference type="Proteomes" id="UP000198769"/>
    </source>
</evidence>
<keyword evidence="2" id="KW-1185">Reference proteome</keyword>
<accession>A0A1I4Z0X0</accession>
<gene>
    <name evidence="1" type="ORF">SAMN05421594_2807</name>
</gene>
<organism evidence="1 2">
    <name type="scientific">Chryseobacterium oleae</name>
    <dbReference type="NCBI Taxonomy" id="491207"/>
    <lineage>
        <taxon>Bacteria</taxon>
        <taxon>Pseudomonadati</taxon>
        <taxon>Bacteroidota</taxon>
        <taxon>Flavobacteriia</taxon>
        <taxon>Flavobacteriales</taxon>
        <taxon>Weeksellaceae</taxon>
        <taxon>Chryseobacterium group</taxon>
        <taxon>Chryseobacterium</taxon>
    </lineage>
</organism>
<proteinExistence type="predicted"/>
<sequence length="30" mass="3569">MMNEFPDILSNEKGYDIRNIYSFSNVTEKI</sequence>
<protein>
    <submittedName>
        <fullName evidence="1">Uncharacterized protein</fullName>
    </submittedName>
</protein>
<dbReference type="EMBL" id="FOVD01000003">
    <property type="protein sequence ID" value="SFN43609.1"/>
    <property type="molecule type" value="Genomic_DNA"/>
</dbReference>
<dbReference type="AlphaFoldDB" id="A0A1I4Z0X0"/>
<dbReference type="Proteomes" id="UP000198769">
    <property type="component" value="Unassembled WGS sequence"/>
</dbReference>
<name>A0A1I4Z0X0_CHROL</name>